<evidence type="ECO:0000256" key="5">
    <source>
        <dbReference type="ARBA" id="ARBA00034092"/>
    </source>
</evidence>
<evidence type="ECO:0000313" key="8">
    <source>
        <dbReference type="EMBL" id="ELW47886.1"/>
    </source>
</evidence>
<reference evidence="9" key="2">
    <citation type="journal article" date="2013" name="Nat. Commun.">
        <title>Genome of the Chinese tree shrew.</title>
        <authorList>
            <person name="Fan Y."/>
            <person name="Huang Z.Y."/>
            <person name="Cao C.C."/>
            <person name="Chen C.S."/>
            <person name="Chen Y.X."/>
            <person name="Fan D.D."/>
            <person name="He J."/>
            <person name="Hou H.L."/>
            <person name="Hu L."/>
            <person name="Hu X.T."/>
            <person name="Jiang X.T."/>
            <person name="Lai R."/>
            <person name="Lang Y.S."/>
            <person name="Liang B."/>
            <person name="Liao S.G."/>
            <person name="Mu D."/>
            <person name="Ma Y.Y."/>
            <person name="Niu Y.Y."/>
            <person name="Sun X.Q."/>
            <person name="Xia J.Q."/>
            <person name="Xiao J."/>
            <person name="Xiong Z.Q."/>
            <person name="Xu L."/>
            <person name="Yang L."/>
            <person name="Zhang Y."/>
            <person name="Zhao W."/>
            <person name="Zhao X.D."/>
            <person name="Zheng Y.T."/>
            <person name="Zhou J.M."/>
            <person name="Zhu Y.B."/>
            <person name="Zhang G.J."/>
            <person name="Wang J."/>
            <person name="Yao Y.G."/>
        </authorList>
    </citation>
    <scope>NUCLEOTIDE SEQUENCE [LARGE SCALE GENOMIC DNA]</scope>
</reference>
<dbReference type="GO" id="GO:1990904">
    <property type="term" value="C:ribonucleoprotein complex"/>
    <property type="evidence" value="ECO:0007669"/>
    <property type="project" value="UniProtKB-KW"/>
</dbReference>
<evidence type="ECO:0000256" key="6">
    <source>
        <dbReference type="ARBA" id="ARBA00035226"/>
    </source>
</evidence>
<evidence type="ECO:0000256" key="1">
    <source>
        <dbReference type="ARBA" id="ARBA00006509"/>
    </source>
</evidence>
<dbReference type="EMBL" id="KB321089">
    <property type="protein sequence ID" value="ELW47886.1"/>
    <property type="molecule type" value="Genomic_DNA"/>
</dbReference>
<comment type="subunit">
    <text evidence="2">Component of the large ribosomal subunit.</text>
</comment>
<organism evidence="8 9">
    <name type="scientific">Tupaia chinensis</name>
    <name type="common">Chinese tree shrew</name>
    <name type="synonym">Tupaia belangeri chinensis</name>
    <dbReference type="NCBI Taxonomy" id="246437"/>
    <lineage>
        <taxon>Eukaryota</taxon>
        <taxon>Metazoa</taxon>
        <taxon>Chordata</taxon>
        <taxon>Craniata</taxon>
        <taxon>Vertebrata</taxon>
        <taxon>Euteleostomi</taxon>
        <taxon>Mammalia</taxon>
        <taxon>Eutheria</taxon>
        <taxon>Euarchontoglires</taxon>
        <taxon>Scandentia</taxon>
        <taxon>Tupaiidae</taxon>
        <taxon>Tupaia</taxon>
    </lineage>
</organism>
<dbReference type="Proteomes" id="UP000011518">
    <property type="component" value="Unassembled WGS sequence"/>
</dbReference>
<protein>
    <recommendedName>
        <fullName evidence="6">Large ribosomal subunit protein eL36</fullName>
    </recommendedName>
    <alternativeName>
        <fullName evidence="7">60S ribosomal protein L36</fullName>
    </alternativeName>
</protein>
<dbReference type="GO" id="GO:0003735">
    <property type="term" value="F:structural constituent of ribosome"/>
    <property type="evidence" value="ECO:0007669"/>
    <property type="project" value="InterPro"/>
</dbReference>
<keyword evidence="4" id="KW-0687">Ribonucleoprotein</keyword>
<gene>
    <name evidence="8" type="ORF">TREES_T100001962</name>
</gene>
<reference evidence="9" key="1">
    <citation type="submission" date="2012-07" db="EMBL/GenBank/DDBJ databases">
        <title>Genome of the Chinese tree shrew, a rising model animal genetically related to primates.</title>
        <authorList>
            <person name="Zhang G."/>
            <person name="Fan Y."/>
            <person name="Yao Y."/>
            <person name="Huang Z."/>
        </authorList>
    </citation>
    <scope>NUCLEOTIDE SEQUENCE [LARGE SCALE GENOMIC DNA]</scope>
</reference>
<dbReference type="InterPro" id="IPR038097">
    <property type="entry name" value="Ribosomal_eL36_sf"/>
</dbReference>
<dbReference type="InParanoid" id="L9JBF7"/>
<proteinExistence type="inferred from homology"/>
<comment type="similarity">
    <text evidence="1">Belongs to the eukaryotic ribosomal protein eL36 family.</text>
</comment>
<evidence type="ECO:0000313" key="9">
    <source>
        <dbReference type="Proteomes" id="UP000011518"/>
    </source>
</evidence>
<name>L9JBF7_TUPCH</name>
<dbReference type="GO" id="GO:0005840">
    <property type="term" value="C:ribosome"/>
    <property type="evidence" value="ECO:0007669"/>
    <property type="project" value="UniProtKB-KW"/>
</dbReference>
<evidence type="ECO:0000256" key="4">
    <source>
        <dbReference type="ARBA" id="ARBA00023274"/>
    </source>
</evidence>
<evidence type="ECO:0000256" key="3">
    <source>
        <dbReference type="ARBA" id="ARBA00022980"/>
    </source>
</evidence>
<keyword evidence="9" id="KW-1185">Reference proteome</keyword>
<accession>L9JBF7</accession>
<dbReference type="AlphaFoldDB" id="L9JBF7"/>
<comment type="function">
    <text evidence="5">Component of the large ribosomal subunit. The ribosome is a large ribonucleoprotein complex responsible for the synthesis of proteins in the cell.</text>
</comment>
<dbReference type="Pfam" id="PF01158">
    <property type="entry name" value="Ribosomal_L36e"/>
    <property type="match status" value="1"/>
</dbReference>
<dbReference type="InterPro" id="IPR000509">
    <property type="entry name" value="Ribosomal_eL36"/>
</dbReference>
<dbReference type="GO" id="GO:0006412">
    <property type="term" value="P:translation"/>
    <property type="evidence" value="ECO:0007669"/>
    <property type="project" value="InterPro"/>
</dbReference>
<dbReference type="PANTHER" id="PTHR10114">
    <property type="entry name" value="60S RIBOSOMAL PROTEIN L36"/>
    <property type="match status" value="1"/>
</dbReference>
<evidence type="ECO:0000256" key="2">
    <source>
        <dbReference type="ARBA" id="ARBA00011133"/>
    </source>
</evidence>
<evidence type="ECO:0000256" key="7">
    <source>
        <dbReference type="ARBA" id="ARBA00035331"/>
    </source>
</evidence>
<sequence length="66" mass="7690">MRDMIGEVCGFAPYEQRAMELLKMSKDKRTLKFIKKWVHTHISAKRKPEKLSNVLATMRKAAAKKN</sequence>
<keyword evidence="3 8" id="KW-0689">Ribosomal protein</keyword>
<dbReference type="Gene3D" id="1.10.10.1760">
    <property type="entry name" value="60S ribosomal protein L36"/>
    <property type="match status" value="1"/>
</dbReference>
<dbReference type="STRING" id="246437.L9JBF7"/>